<feature type="domain" description="HMA" evidence="18">
    <location>
        <begin position="4"/>
        <end position="71"/>
    </location>
</feature>
<keyword evidence="12 17" id="KW-1133">Transmembrane helix</keyword>
<dbReference type="InterPro" id="IPR027256">
    <property type="entry name" value="P-typ_ATPase_IB"/>
</dbReference>
<evidence type="ECO:0000313" key="19">
    <source>
        <dbReference type="EMBL" id="BEQ14061.1"/>
    </source>
</evidence>
<dbReference type="PRINTS" id="PR00119">
    <property type="entry name" value="CATATPASE"/>
</dbReference>
<feature type="transmembrane region" description="Helical" evidence="17">
    <location>
        <begin position="237"/>
        <end position="258"/>
    </location>
</feature>
<evidence type="ECO:0000256" key="6">
    <source>
        <dbReference type="ARBA" id="ARBA00022737"/>
    </source>
</evidence>
<dbReference type="InterPro" id="IPR018303">
    <property type="entry name" value="ATPase_P-typ_P_site"/>
</dbReference>
<evidence type="ECO:0000256" key="10">
    <source>
        <dbReference type="ARBA" id="ARBA00022842"/>
    </source>
</evidence>
<evidence type="ECO:0000256" key="11">
    <source>
        <dbReference type="ARBA" id="ARBA00022967"/>
    </source>
</evidence>
<dbReference type="Proteomes" id="UP001366166">
    <property type="component" value="Chromosome"/>
</dbReference>
<organism evidence="19 20">
    <name type="scientific">Desulfoferula mesophila</name>
    <dbReference type="NCBI Taxonomy" id="3058419"/>
    <lineage>
        <taxon>Bacteria</taxon>
        <taxon>Pseudomonadati</taxon>
        <taxon>Thermodesulfobacteriota</taxon>
        <taxon>Desulfarculia</taxon>
        <taxon>Desulfarculales</taxon>
        <taxon>Desulfarculaceae</taxon>
        <taxon>Desulfoferula</taxon>
    </lineage>
</organism>
<evidence type="ECO:0000256" key="16">
    <source>
        <dbReference type="ARBA" id="ARBA00047424"/>
    </source>
</evidence>
<keyword evidence="7 17" id="KW-0547">Nucleotide-binding</keyword>
<accession>A0AAU9EU49</accession>
<dbReference type="SUPFAM" id="SSF81665">
    <property type="entry name" value="Calcium ATPase, transmembrane domain M"/>
    <property type="match status" value="1"/>
</dbReference>
<dbReference type="GO" id="GO:0005886">
    <property type="term" value="C:plasma membrane"/>
    <property type="evidence" value="ECO:0007669"/>
    <property type="project" value="UniProtKB-SubCell"/>
</dbReference>
<keyword evidence="20" id="KW-1185">Reference proteome</keyword>
<evidence type="ECO:0000256" key="3">
    <source>
        <dbReference type="ARBA" id="ARBA00022448"/>
    </source>
</evidence>
<dbReference type="Pfam" id="PF00702">
    <property type="entry name" value="Hydrolase"/>
    <property type="match status" value="1"/>
</dbReference>
<dbReference type="Pfam" id="PF00122">
    <property type="entry name" value="E1-E2_ATPase"/>
    <property type="match status" value="1"/>
</dbReference>
<dbReference type="Gene3D" id="3.30.70.100">
    <property type="match status" value="2"/>
</dbReference>
<dbReference type="GO" id="GO:0012505">
    <property type="term" value="C:endomembrane system"/>
    <property type="evidence" value="ECO:0007669"/>
    <property type="project" value="UniProtKB-SubCell"/>
</dbReference>
<dbReference type="CDD" id="cd02094">
    <property type="entry name" value="P-type_ATPase_Cu-like"/>
    <property type="match status" value="1"/>
</dbReference>
<keyword evidence="17" id="KW-1003">Cell membrane</keyword>
<dbReference type="InterPro" id="IPR023299">
    <property type="entry name" value="ATPase_P-typ_cyto_dom_N"/>
</dbReference>
<evidence type="ECO:0000256" key="9">
    <source>
        <dbReference type="ARBA" id="ARBA00022840"/>
    </source>
</evidence>
<dbReference type="GO" id="GO:0055070">
    <property type="term" value="P:copper ion homeostasis"/>
    <property type="evidence" value="ECO:0007669"/>
    <property type="project" value="TreeGrafter"/>
</dbReference>
<dbReference type="GO" id="GO:0005524">
    <property type="term" value="F:ATP binding"/>
    <property type="evidence" value="ECO:0007669"/>
    <property type="project" value="UniProtKB-UniRule"/>
</dbReference>
<dbReference type="PROSITE" id="PS00154">
    <property type="entry name" value="ATPASE_E1_E2"/>
    <property type="match status" value="1"/>
</dbReference>
<proteinExistence type="inferred from homology"/>
<keyword evidence="8" id="KW-0187">Copper transport</keyword>
<dbReference type="KEGG" id="dmp:FAK_11270"/>
<keyword evidence="10" id="KW-0460">Magnesium</keyword>
<keyword evidence="3" id="KW-0813">Transport</keyword>
<evidence type="ECO:0000256" key="14">
    <source>
        <dbReference type="ARBA" id="ARBA00023136"/>
    </source>
</evidence>
<dbReference type="GO" id="GO:0043682">
    <property type="term" value="F:P-type divalent copper transporter activity"/>
    <property type="evidence" value="ECO:0007669"/>
    <property type="project" value="UniProtKB-EC"/>
</dbReference>
<dbReference type="Pfam" id="PF00403">
    <property type="entry name" value="HMA"/>
    <property type="match status" value="2"/>
</dbReference>
<dbReference type="NCBIfam" id="TIGR01511">
    <property type="entry name" value="ATPase-IB1_Cu"/>
    <property type="match status" value="1"/>
</dbReference>
<name>A0AAU9EU49_9BACT</name>
<dbReference type="Gene3D" id="3.40.1110.10">
    <property type="entry name" value="Calcium-transporting ATPase, cytoplasmic domain N"/>
    <property type="match status" value="1"/>
</dbReference>
<dbReference type="GO" id="GO:0005507">
    <property type="term" value="F:copper ion binding"/>
    <property type="evidence" value="ECO:0007669"/>
    <property type="project" value="InterPro"/>
</dbReference>
<dbReference type="InterPro" id="IPR036163">
    <property type="entry name" value="HMA_dom_sf"/>
</dbReference>
<dbReference type="SUPFAM" id="SSF56784">
    <property type="entry name" value="HAD-like"/>
    <property type="match status" value="1"/>
</dbReference>
<dbReference type="NCBIfam" id="TIGR01525">
    <property type="entry name" value="ATPase-IB_hvy"/>
    <property type="match status" value="1"/>
</dbReference>
<dbReference type="Gene3D" id="2.70.150.10">
    <property type="entry name" value="Calcium-transporting ATPase, cytoplasmic transduction domain A"/>
    <property type="match status" value="1"/>
</dbReference>
<evidence type="ECO:0000313" key="20">
    <source>
        <dbReference type="Proteomes" id="UP001366166"/>
    </source>
</evidence>
<feature type="transmembrane region" description="Helical" evidence="17">
    <location>
        <begin position="418"/>
        <end position="440"/>
    </location>
</feature>
<evidence type="ECO:0000256" key="7">
    <source>
        <dbReference type="ARBA" id="ARBA00022741"/>
    </source>
</evidence>
<dbReference type="FunFam" id="2.70.150.10:FF:000002">
    <property type="entry name" value="Copper-transporting ATPase 1, putative"/>
    <property type="match status" value="1"/>
</dbReference>
<evidence type="ECO:0000256" key="5">
    <source>
        <dbReference type="ARBA" id="ARBA00022723"/>
    </source>
</evidence>
<feature type="transmembrane region" description="Helical" evidence="17">
    <location>
        <begin position="264"/>
        <end position="283"/>
    </location>
</feature>
<dbReference type="InterPro" id="IPR001757">
    <property type="entry name" value="P_typ_ATPase"/>
</dbReference>
<dbReference type="InterPro" id="IPR006122">
    <property type="entry name" value="HMA_Cu_ion-bd"/>
</dbReference>
<dbReference type="InterPro" id="IPR023214">
    <property type="entry name" value="HAD_sf"/>
</dbReference>
<feature type="transmembrane region" description="Helical" evidence="17">
    <location>
        <begin position="452"/>
        <end position="473"/>
    </location>
</feature>
<dbReference type="PANTHER" id="PTHR43520">
    <property type="entry name" value="ATP7, ISOFORM B"/>
    <property type="match status" value="1"/>
</dbReference>
<dbReference type="NCBIfam" id="TIGR01494">
    <property type="entry name" value="ATPase_P-type"/>
    <property type="match status" value="1"/>
</dbReference>
<evidence type="ECO:0000256" key="13">
    <source>
        <dbReference type="ARBA" id="ARBA00023065"/>
    </source>
</evidence>
<dbReference type="EMBL" id="AP028679">
    <property type="protein sequence ID" value="BEQ14061.1"/>
    <property type="molecule type" value="Genomic_DNA"/>
</dbReference>
<feature type="domain" description="HMA" evidence="18">
    <location>
        <begin position="77"/>
        <end position="144"/>
    </location>
</feature>
<dbReference type="SFLD" id="SFLDG00002">
    <property type="entry name" value="C1.7:_P-type_atpase_like"/>
    <property type="match status" value="1"/>
</dbReference>
<dbReference type="SFLD" id="SFLDF00027">
    <property type="entry name" value="p-type_atpase"/>
    <property type="match status" value="1"/>
</dbReference>
<dbReference type="PRINTS" id="PR00943">
    <property type="entry name" value="CUATPASE"/>
</dbReference>
<keyword evidence="14 17" id="KW-0472">Membrane</keyword>
<dbReference type="InterPro" id="IPR059000">
    <property type="entry name" value="ATPase_P-type_domA"/>
</dbReference>
<evidence type="ECO:0000256" key="4">
    <source>
        <dbReference type="ARBA" id="ARBA00022692"/>
    </source>
</evidence>
<evidence type="ECO:0000256" key="1">
    <source>
        <dbReference type="ARBA" id="ARBA00004127"/>
    </source>
</evidence>
<dbReference type="NCBIfam" id="TIGR00003">
    <property type="entry name" value="copper ion binding protein"/>
    <property type="match status" value="1"/>
</dbReference>
<feature type="transmembrane region" description="Helical" evidence="17">
    <location>
        <begin position="790"/>
        <end position="808"/>
    </location>
</feature>
<dbReference type="PRINTS" id="PR00942">
    <property type="entry name" value="CUATPASEI"/>
</dbReference>
<dbReference type="SUPFAM" id="SSF55008">
    <property type="entry name" value="HMA, heavy metal-associated domain"/>
    <property type="match status" value="2"/>
</dbReference>
<keyword evidence="11" id="KW-1278">Translocase</keyword>
<evidence type="ECO:0000256" key="12">
    <source>
        <dbReference type="ARBA" id="ARBA00022989"/>
    </source>
</evidence>
<dbReference type="EC" id="7.2.2.9" evidence="15"/>
<dbReference type="InterPro" id="IPR036412">
    <property type="entry name" value="HAD-like_sf"/>
</dbReference>
<dbReference type="SFLD" id="SFLDS00003">
    <property type="entry name" value="Haloacid_Dehalogenase"/>
    <property type="match status" value="1"/>
</dbReference>
<dbReference type="InterPro" id="IPR044492">
    <property type="entry name" value="P_typ_ATPase_HD_dom"/>
</dbReference>
<feature type="transmembrane region" description="Helical" evidence="17">
    <location>
        <begin position="756"/>
        <end position="778"/>
    </location>
</feature>
<keyword evidence="6" id="KW-0677">Repeat</keyword>
<keyword evidence="5 17" id="KW-0479">Metal-binding</keyword>
<evidence type="ECO:0000256" key="2">
    <source>
        <dbReference type="ARBA" id="ARBA00006024"/>
    </source>
</evidence>
<keyword evidence="13" id="KW-0406">Ion transport</keyword>
<dbReference type="InterPro" id="IPR006121">
    <property type="entry name" value="HMA_dom"/>
</dbReference>
<dbReference type="SUPFAM" id="SSF81653">
    <property type="entry name" value="Calcium ATPase, transduction domain A"/>
    <property type="match status" value="1"/>
</dbReference>
<evidence type="ECO:0000259" key="18">
    <source>
        <dbReference type="PROSITE" id="PS50846"/>
    </source>
</evidence>
<evidence type="ECO:0000256" key="15">
    <source>
        <dbReference type="ARBA" id="ARBA00038904"/>
    </source>
</evidence>
<keyword evidence="9 17" id="KW-0067">ATP-binding</keyword>
<dbReference type="InterPro" id="IPR008250">
    <property type="entry name" value="ATPase_P-typ_transduc_dom_A_sf"/>
</dbReference>
<feature type="transmembrane region" description="Helical" evidence="17">
    <location>
        <begin position="200"/>
        <end position="225"/>
    </location>
</feature>
<comment type="catalytic activity">
    <reaction evidence="16">
        <text>Cu(2+)(in) + ATP + H2O = Cu(2+)(out) + ADP + phosphate + H(+)</text>
        <dbReference type="Rhea" id="RHEA:10376"/>
        <dbReference type="ChEBI" id="CHEBI:15377"/>
        <dbReference type="ChEBI" id="CHEBI:15378"/>
        <dbReference type="ChEBI" id="CHEBI:29036"/>
        <dbReference type="ChEBI" id="CHEBI:30616"/>
        <dbReference type="ChEBI" id="CHEBI:43474"/>
        <dbReference type="ChEBI" id="CHEBI:456216"/>
        <dbReference type="EC" id="7.2.2.9"/>
    </reaction>
</comment>
<dbReference type="InterPro" id="IPR023298">
    <property type="entry name" value="ATPase_P-typ_TM_dom_sf"/>
</dbReference>
<dbReference type="CDD" id="cd00371">
    <property type="entry name" value="HMA"/>
    <property type="match status" value="2"/>
</dbReference>
<evidence type="ECO:0000256" key="8">
    <source>
        <dbReference type="ARBA" id="ARBA00022796"/>
    </source>
</evidence>
<keyword evidence="4 17" id="KW-0812">Transmembrane</keyword>
<dbReference type="PANTHER" id="PTHR43520:SF8">
    <property type="entry name" value="P-TYPE CU(+) TRANSPORTER"/>
    <property type="match status" value="1"/>
</dbReference>
<feature type="transmembrane region" description="Helical" evidence="17">
    <location>
        <begin position="171"/>
        <end position="188"/>
    </location>
</feature>
<comment type="subcellular location">
    <subcellularLocation>
        <location evidence="17">Cell membrane</location>
    </subcellularLocation>
    <subcellularLocation>
        <location evidence="1">Endomembrane system</location>
        <topology evidence="1">Multi-pass membrane protein</topology>
    </subcellularLocation>
</comment>
<evidence type="ECO:0000256" key="17">
    <source>
        <dbReference type="RuleBase" id="RU362081"/>
    </source>
</evidence>
<dbReference type="PROSITE" id="PS50846">
    <property type="entry name" value="HMA_2"/>
    <property type="match status" value="2"/>
</dbReference>
<dbReference type="AlphaFoldDB" id="A0AAU9EU49"/>
<reference evidence="20" key="1">
    <citation type="journal article" date="2023" name="Arch. Microbiol.">
        <title>Desulfoferula mesophilus gen. nov. sp. nov., a mesophilic sulfate-reducing bacterium isolated from a brackish lake sediment.</title>
        <authorList>
            <person name="Watanabe T."/>
            <person name="Yabe T."/>
            <person name="Tsuji J.M."/>
            <person name="Fukui M."/>
        </authorList>
    </citation>
    <scope>NUCLEOTIDE SEQUENCE [LARGE SCALE GENOMIC DNA]</scope>
    <source>
        <strain evidence="20">12FAK</strain>
    </source>
</reference>
<comment type="similarity">
    <text evidence="2 17">Belongs to the cation transport ATPase (P-type) (TC 3.A.3) family. Type IB subfamily.</text>
</comment>
<dbReference type="FunFam" id="3.30.70.100:FF:000005">
    <property type="entry name" value="Copper-exporting P-type ATPase A"/>
    <property type="match status" value="2"/>
</dbReference>
<dbReference type="Gene3D" id="3.40.50.1000">
    <property type="entry name" value="HAD superfamily/HAD-like"/>
    <property type="match status" value="1"/>
</dbReference>
<sequence length="815" mass="85414">MAQQHVELPVVGMTCTRCSANVERTLNKKVPGVIQASVNFGTETASVDYDPEQTSLEDMAQAVKDAGYQLILPETKRHVELPVVGMTCARCAANVERTLNKKVPGVAQASVNFGTETLSLDYDPTQTSLEDMALAVKNAGYELILPAEGETVAEDAEAQARAAELAAQRRFFWVGVAFTLPLFVISMSRDFGLLGDWAMAAWVNWFFFALATPVQFYTGGGFYVGGYKSIKGGAANMDVLVALGSSAAYFYSVAVLLVPGLGHHVYFETSAVIITLIKLGKLLEAKAKGQASAAIRKLMDLAPKMARVLDAEGNEKEVPAGSVQKGQTVLVKPGEAIPVDGVVLSGDSAVNESAMTGESIPVDKHPGDQVFGATVNQHGLLKISATGVGSETALAQIIRLVRQAQGSKPAIQRLADQVSAVFVPTIIGLALITLAVWWIMSGDFVTAMIRMVAVLVIACPCALGLATPTAIMVGTGKGAGLGILFKNSESLETAHKLTMVMLDKTGTITKGEPQLTDWLPLGPQGEDALALAASVESGSEHPIAQAVVAGARERGAALSEPQAFQAVSGHGVQATVEGRSVKVGKPSWFPACGEEASQQVQRLAGEGKTVMLVALEDQVAGILAVADQEKPHAREAVEELKELGITPVMITGDNRLAAEAVAARVGIDQVVAEVLPENKEAEVRAAQEGGAVVAMVGDGINDAPALARADVGIAIGTGTDVAMEASDVTLVGGELTGVSRAIKLSKATMATIKQNLFWAFFYNAALVPVAAGVLHQVLWLPVFIRDLHPVLAAGAMAFSSVTVVTNSLRLGRKKL</sequence>
<gene>
    <name evidence="19" type="ORF">FAK_11270</name>
</gene>
<keyword evidence="8" id="KW-0186">Copper</keyword>
<dbReference type="RefSeq" id="WP_338605788.1">
    <property type="nucleotide sequence ID" value="NZ_AP028679.1"/>
</dbReference>
<protein>
    <recommendedName>
        <fullName evidence="15">P-type Cu(2+) transporter</fullName>
        <ecNumber evidence="15">7.2.2.9</ecNumber>
    </recommendedName>
</protein>
<dbReference type="GO" id="GO:0016887">
    <property type="term" value="F:ATP hydrolysis activity"/>
    <property type="evidence" value="ECO:0007669"/>
    <property type="project" value="InterPro"/>
</dbReference>